<evidence type="ECO:0000256" key="1">
    <source>
        <dbReference type="ARBA" id="ARBA00022448"/>
    </source>
</evidence>
<comment type="similarity">
    <text evidence="8">Belongs to the small Tim family.</text>
</comment>
<comment type="subcellular location">
    <subcellularLocation>
        <location evidence="8">Mitochondrion inner membrane</location>
        <topology evidence="8">Peripheral membrane protein</topology>
        <orientation evidence="8">Intermembrane side</orientation>
    </subcellularLocation>
</comment>
<feature type="domain" description="Tim10-like" evidence="9">
    <location>
        <begin position="20"/>
        <end position="94"/>
    </location>
</feature>
<dbReference type="Gene3D" id="1.10.287.810">
    <property type="entry name" value="Mitochondrial import inner membrane translocase subunit tim13 like domains"/>
    <property type="match status" value="1"/>
</dbReference>
<keyword evidence="11" id="KW-1185">Reference proteome</keyword>
<evidence type="ECO:0000313" key="10">
    <source>
        <dbReference type="EMBL" id="KAK7249278.1"/>
    </source>
</evidence>
<dbReference type="Proteomes" id="UP001363151">
    <property type="component" value="Unassembled WGS sequence"/>
</dbReference>
<keyword evidence="8" id="KW-0472">Membrane</keyword>
<dbReference type="InterPro" id="IPR035427">
    <property type="entry name" value="Tim10-like_dom_sf"/>
</dbReference>
<comment type="caution">
    <text evidence="10">The sequence shown here is derived from an EMBL/GenBank/DDBJ whole genome shotgun (WGS) entry which is preliminary data.</text>
</comment>
<evidence type="ECO:0000256" key="2">
    <source>
        <dbReference type="ARBA" id="ARBA00022723"/>
    </source>
</evidence>
<evidence type="ECO:0000256" key="5">
    <source>
        <dbReference type="ARBA" id="ARBA00023010"/>
    </source>
</evidence>
<dbReference type="PANTHER" id="PTHR13172">
    <property type="entry name" value="MITOCHONDRIAL IMPORT INNER MEMBRANE TRANSLOCASE SUBUNIT TIM9B"/>
    <property type="match status" value="1"/>
</dbReference>
<comment type="domain">
    <text evidence="8">The twin CX3C motif contains 4 conserved Cys residues that form 2 disulfide bonds in the mitochondrial intermembrane space.</text>
</comment>
<dbReference type="InterPro" id="IPR050673">
    <property type="entry name" value="Mito_inner_translocase_sub"/>
</dbReference>
<comment type="subunit">
    <text evidence="8">Heterohexamer.</text>
</comment>
<keyword evidence="1 8" id="KW-0813">Transport</keyword>
<accession>A0ABR1G7Y3</accession>
<keyword evidence="3" id="KW-0862">Zinc</keyword>
<comment type="function">
    <text evidence="8">Mitochondrial intermembrane chaperone that participates in the import and insertion of some multi-pass transmembrane proteins into the mitochondrial inner membrane. Also required for the transfer of beta-barrel precursors from the TOM complex to the sorting and assembly machinery (SAM complex) of the outer membrane. Acts as a chaperone-like protein that protects the hydrophobic precursors from aggregation and guide them through the mitochondrial intermembrane space.</text>
</comment>
<sequence>MNALQNIPEHQKPEFMRSLETMQMKDSLKMYNNLVEQCFAHCVAARDGVSFERARRTAASFRSKALDKKEDECICRCAEKYIKLTQRVGFRFAEHQAAQGAAPSP</sequence>
<evidence type="ECO:0000256" key="6">
    <source>
        <dbReference type="ARBA" id="ARBA00023128"/>
    </source>
</evidence>
<protein>
    <recommendedName>
        <fullName evidence="8">Mitochondrial import inner membrane translocase subunit</fullName>
    </recommendedName>
</protein>
<dbReference type="Pfam" id="PF02953">
    <property type="entry name" value="zf-Tim10_DDP"/>
    <property type="match status" value="1"/>
</dbReference>
<keyword evidence="5 8" id="KW-0811">Translocation</keyword>
<keyword evidence="8" id="KW-0143">Chaperone</keyword>
<evidence type="ECO:0000256" key="4">
    <source>
        <dbReference type="ARBA" id="ARBA00022927"/>
    </source>
</evidence>
<evidence type="ECO:0000259" key="9">
    <source>
        <dbReference type="Pfam" id="PF02953"/>
    </source>
</evidence>
<name>A0ABR1G7Y3_AURAN</name>
<keyword evidence="2" id="KW-0479">Metal-binding</keyword>
<reference evidence="10 11" key="1">
    <citation type="submission" date="2024-03" db="EMBL/GenBank/DDBJ databases">
        <title>Aureococcus anophagefferens CCMP1851 and Kratosvirus quantuckense: Draft genome of a second virus-susceptible host strain in the model system.</title>
        <authorList>
            <person name="Chase E."/>
            <person name="Truchon A.R."/>
            <person name="Schepens W."/>
            <person name="Wilhelm S.W."/>
        </authorList>
    </citation>
    <scope>NUCLEOTIDE SEQUENCE [LARGE SCALE GENOMIC DNA]</scope>
    <source>
        <strain evidence="10 11">CCMP1851</strain>
    </source>
</reference>
<keyword evidence="7 8" id="KW-1015">Disulfide bond</keyword>
<gene>
    <name evidence="10" type="primary">TIMM9</name>
    <name evidence="10" type="ORF">SO694_00047051</name>
</gene>
<keyword evidence="4 8" id="KW-0653">Protein transport</keyword>
<proteinExistence type="inferred from homology"/>
<keyword evidence="6 8" id="KW-0496">Mitochondrion</keyword>
<dbReference type="SUPFAM" id="SSF144122">
    <property type="entry name" value="Tim10-like"/>
    <property type="match status" value="1"/>
</dbReference>
<evidence type="ECO:0000256" key="7">
    <source>
        <dbReference type="ARBA" id="ARBA00023157"/>
    </source>
</evidence>
<organism evidence="10 11">
    <name type="scientific">Aureococcus anophagefferens</name>
    <name type="common">Harmful bloom alga</name>
    <dbReference type="NCBI Taxonomy" id="44056"/>
    <lineage>
        <taxon>Eukaryota</taxon>
        <taxon>Sar</taxon>
        <taxon>Stramenopiles</taxon>
        <taxon>Ochrophyta</taxon>
        <taxon>Pelagophyceae</taxon>
        <taxon>Pelagomonadales</taxon>
        <taxon>Pelagomonadaceae</taxon>
        <taxon>Aureococcus</taxon>
    </lineage>
</organism>
<dbReference type="InterPro" id="IPR004217">
    <property type="entry name" value="Tim10-like"/>
</dbReference>
<dbReference type="EMBL" id="JBBJCI010000080">
    <property type="protein sequence ID" value="KAK7249278.1"/>
    <property type="molecule type" value="Genomic_DNA"/>
</dbReference>
<evidence type="ECO:0000313" key="11">
    <source>
        <dbReference type="Proteomes" id="UP001363151"/>
    </source>
</evidence>
<evidence type="ECO:0000256" key="8">
    <source>
        <dbReference type="RuleBase" id="RU367043"/>
    </source>
</evidence>
<evidence type="ECO:0000256" key="3">
    <source>
        <dbReference type="ARBA" id="ARBA00022833"/>
    </source>
</evidence>
<keyword evidence="8" id="KW-0999">Mitochondrion inner membrane</keyword>